<name>A0A2P2LYU3_RHIMU</name>
<dbReference type="EMBL" id="GGEC01042656">
    <property type="protein sequence ID" value="MBX23140.1"/>
    <property type="molecule type" value="Transcribed_RNA"/>
</dbReference>
<protein>
    <submittedName>
        <fullName evidence="2">Uncharacterized protein</fullName>
    </submittedName>
</protein>
<keyword evidence="1" id="KW-0812">Transmembrane</keyword>
<evidence type="ECO:0000313" key="2">
    <source>
        <dbReference type="EMBL" id="MBX23140.1"/>
    </source>
</evidence>
<sequence>MAQDGEKKKVLNAFIISGKKKKILYYMPLVLLPAVNILSHFWLWCSSLAPVGFLFFFFWWGAFAGFSFAFHFVGNSIALSLSVR</sequence>
<keyword evidence="1" id="KW-1133">Transmembrane helix</keyword>
<evidence type="ECO:0000256" key="1">
    <source>
        <dbReference type="SAM" id="Phobius"/>
    </source>
</evidence>
<reference evidence="2" key="1">
    <citation type="submission" date="2018-02" db="EMBL/GenBank/DDBJ databases">
        <title>Rhizophora mucronata_Transcriptome.</title>
        <authorList>
            <person name="Meera S.P."/>
            <person name="Sreeshan A."/>
            <person name="Augustine A."/>
        </authorList>
    </citation>
    <scope>NUCLEOTIDE SEQUENCE</scope>
    <source>
        <tissue evidence="2">Leaf</tissue>
    </source>
</reference>
<feature type="transmembrane region" description="Helical" evidence="1">
    <location>
        <begin position="23"/>
        <end position="44"/>
    </location>
</feature>
<keyword evidence="1" id="KW-0472">Membrane</keyword>
<accession>A0A2P2LYU3</accession>
<organism evidence="2">
    <name type="scientific">Rhizophora mucronata</name>
    <name type="common">Asiatic mangrove</name>
    <dbReference type="NCBI Taxonomy" id="61149"/>
    <lineage>
        <taxon>Eukaryota</taxon>
        <taxon>Viridiplantae</taxon>
        <taxon>Streptophyta</taxon>
        <taxon>Embryophyta</taxon>
        <taxon>Tracheophyta</taxon>
        <taxon>Spermatophyta</taxon>
        <taxon>Magnoliopsida</taxon>
        <taxon>eudicotyledons</taxon>
        <taxon>Gunneridae</taxon>
        <taxon>Pentapetalae</taxon>
        <taxon>rosids</taxon>
        <taxon>fabids</taxon>
        <taxon>Malpighiales</taxon>
        <taxon>Rhizophoraceae</taxon>
        <taxon>Rhizophora</taxon>
    </lineage>
</organism>
<feature type="transmembrane region" description="Helical" evidence="1">
    <location>
        <begin position="56"/>
        <end position="81"/>
    </location>
</feature>
<dbReference type="AlphaFoldDB" id="A0A2P2LYU3"/>
<proteinExistence type="predicted"/>